<comment type="caution">
    <text evidence="1">The sequence shown here is derived from an EMBL/GenBank/DDBJ whole genome shotgun (WGS) entry which is preliminary data.</text>
</comment>
<name>A0ACB6YZE7_THEGA</name>
<evidence type="ECO:0000313" key="1">
    <source>
        <dbReference type="EMBL" id="KAF9642256.1"/>
    </source>
</evidence>
<gene>
    <name evidence="1" type="ORF">BDM02DRAFT_3072815</name>
</gene>
<protein>
    <submittedName>
        <fullName evidence="1">Uncharacterized protein</fullName>
    </submittedName>
</protein>
<feature type="non-terminal residue" evidence="1">
    <location>
        <position position="1"/>
    </location>
</feature>
<dbReference type="EMBL" id="MU118574">
    <property type="protein sequence ID" value="KAF9642256.1"/>
    <property type="molecule type" value="Genomic_DNA"/>
</dbReference>
<organism evidence="1 2">
    <name type="scientific">Thelephora ganbajun</name>
    <name type="common">Ganba fungus</name>
    <dbReference type="NCBI Taxonomy" id="370292"/>
    <lineage>
        <taxon>Eukaryota</taxon>
        <taxon>Fungi</taxon>
        <taxon>Dikarya</taxon>
        <taxon>Basidiomycota</taxon>
        <taxon>Agaricomycotina</taxon>
        <taxon>Agaricomycetes</taxon>
        <taxon>Thelephorales</taxon>
        <taxon>Thelephoraceae</taxon>
        <taxon>Thelephora</taxon>
    </lineage>
</organism>
<feature type="non-terminal residue" evidence="1">
    <location>
        <position position="57"/>
    </location>
</feature>
<proteinExistence type="predicted"/>
<sequence>QEFVSPNGTVPHIPSNMTIAQFFLDYQHPNRPVRPETSPWLINNDTGRSYHLEEIRT</sequence>
<reference evidence="1" key="1">
    <citation type="submission" date="2019-10" db="EMBL/GenBank/DDBJ databases">
        <authorList>
            <consortium name="DOE Joint Genome Institute"/>
            <person name="Kuo A."/>
            <person name="Miyauchi S."/>
            <person name="Kiss E."/>
            <person name="Drula E."/>
            <person name="Kohler A."/>
            <person name="Sanchez-Garcia M."/>
            <person name="Andreopoulos B."/>
            <person name="Barry K.W."/>
            <person name="Bonito G."/>
            <person name="Buee M."/>
            <person name="Carver A."/>
            <person name="Chen C."/>
            <person name="Cichocki N."/>
            <person name="Clum A."/>
            <person name="Culley D."/>
            <person name="Crous P.W."/>
            <person name="Fauchery L."/>
            <person name="Girlanda M."/>
            <person name="Hayes R."/>
            <person name="Keri Z."/>
            <person name="Labutti K."/>
            <person name="Lipzen A."/>
            <person name="Lombard V."/>
            <person name="Magnuson J."/>
            <person name="Maillard F."/>
            <person name="Morin E."/>
            <person name="Murat C."/>
            <person name="Nolan M."/>
            <person name="Ohm R."/>
            <person name="Pangilinan J."/>
            <person name="Pereira M."/>
            <person name="Perotto S."/>
            <person name="Peter M."/>
            <person name="Riley R."/>
            <person name="Sitrit Y."/>
            <person name="Stielow B."/>
            <person name="Szollosi G."/>
            <person name="Zifcakova L."/>
            <person name="Stursova M."/>
            <person name="Spatafora J.W."/>
            <person name="Tedersoo L."/>
            <person name="Vaario L.-M."/>
            <person name="Yamada A."/>
            <person name="Yan M."/>
            <person name="Wang P."/>
            <person name="Xu J."/>
            <person name="Bruns T."/>
            <person name="Baldrian P."/>
            <person name="Vilgalys R."/>
            <person name="Henrissat B."/>
            <person name="Grigoriev I.V."/>
            <person name="Hibbett D."/>
            <person name="Nagy L.G."/>
            <person name="Martin F.M."/>
        </authorList>
    </citation>
    <scope>NUCLEOTIDE SEQUENCE</scope>
    <source>
        <strain evidence="1">P2</strain>
    </source>
</reference>
<keyword evidence="2" id="KW-1185">Reference proteome</keyword>
<reference evidence="1" key="2">
    <citation type="journal article" date="2020" name="Nat. Commun.">
        <title>Large-scale genome sequencing of mycorrhizal fungi provides insights into the early evolution of symbiotic traits.</title>
        <authorList>
            <person name="Miyauchi S."/>
            <person name="Kiss E."/>
            <person name="Kuo A."/>
            <person name="Drula E."/>
            <person name="Kohler A."/>
            <person name="Sanchez-Garcia M."/>
            <person name="Morin E."/>
            <person name="Andreopoulos B."/>
            <person name="Barry K.W."/>
            <person name="Bonito G."/>
            <person name="Buee M."/>
            <person name="Carver A."/>
            <person name="Chen C."/>
            <person name="Cichocki N."/>
            <person name="Clum A."/>
            <person name="Culley D."/>
            <person name="Crous P.W."/>
            <person name="Fauchery L."/>
            <person name="Girlanda M."/>
            <person name="Hayes R.D."/>
            <person name="Keri Z."/>
            <person name="LaButti K."/>
            <person name="Lipzen A."/>
            <person name="Lombard V."/>
            <person name="Magnuson J."/>
            <person name="Maillard F."/>
            <person name="Murat C."/>
            <person name="Nolan M."/>
            <person name="Ohm R.A."/>
            <person name="Pangilinan J."/>
            <person name="Pereira M.F."/>
            <person name="Perotto S."/>
            <person name="Peter M."/>
            <person name="Pfister S."/>
            <person name="Riley R."/>
            <person name="Sitrit Y."/>
            <person name="Stielow J.B."/>
            <person name="Szollosi G."/>
            <person name="Zifcakova L."/>
            <person name="Stursova M."/>
            <person name="Spatafora J.W."/>
            <person name="Tedersoo L."/>
            <person name="Vaario L.M."/>
            <person name="Yamada A."/>
            <person name="Yan M."/>
            <person name="Wang P."/>
            <person name="Xu J."/>
            <person name="Bruns T."/>
            <person name="Baldrian P."/>
            <person name="Vilgalys R."/>
            <person name="Dunand C."/>
            <person name="Henrissat B."/>
            <person name="Grigoriev I.V."/>
            <person name="Hibbett D."/>
            <person name="Nagy L.G."/>
            <person name="Martin F.M."/>
        </authorList>
    </citation>
    <scope>NUCLEOTIDE SEQUENCE</scope>
    <source>
        <strain evidence="1">P2</strain>
    </source>
</reference>
<dbReference type="Proteomes" id="UP000886501">
    <property type="component" value="Unassembled WGS sequence"/>
</dbReference>
<accession>A0ACB6YZE7</accession>
<evidence type="ECO:0000313" key="2">
    <source>
        <dbReference type="Proteomes" id="UP000886501"/>
    </source>
</evidence>